<organism evidence="1 2">
    <name type="scientific">Mesorhizobium neociceri</name>
    <dbReference type="NCBI Taxonomy" id="1307853"/>
    <lineage>
        <taxon>Bacteria</taxon>
        <taxon>Pseudomonadati</taxon>
        <taxon>Pseudomonadota</taxon>
        <taxon>Alphaproteobacteria</taxon>
        <taxon>Hyphomicrobiales</taxon>
        <taxon>Phyllobacteriaceae</taxon>
        <taxon>Mesorhizobium</taxon>
    </lineage>
</organism>
<name>A0A838BFE8_9HYPH</name>
<keyword evidence="2" id="KW-1185">Reference proteome</keyword>
<dbReference type="RefSeq" id="WP_181061783.1">
    <property type="nucleotide sequence ID" value="NZ_JACDTY010000028.1"/>
</dbReference>
<dbReference type="Proteomes" id="UP000558284">
    <property type="component" value="Unassembled WGS sequence"/>
</dbReference>
<dbReference type="AlphaFoldDB" id="A0A838BFE8"/>
<dbReference type="EMBL" id="JACDTY010000028">
    <property type="protein sequence ID" value="MBA1144829.1"/>
    <property type="molecule type" value="Genomic_DNA"/>
</dbReference>
<evidence type="ECO:0000313" key="2">
    <source>
        <dbReference type="Proteomes" id="UP000558284"/>
    </source>
</evidence>
<proteinExistence type="predicted"/>
<sequence length="75" mass="8501">MTEKMLLKTLPIWNFSGRANVAEVMMRPLFHRRILSGDRSSKFAKIDEPRLAHLQMLRCIVSVGARTAGCMGAKR</sequence>
<accession>A0A838BFE8</accession>
<protein>
    <submittedName>
        <fullName evidence="1">Uncharacterized protein</fullName>
    </submittedName>
</protein>
<reference evidence="1 2" key="1">
    <citation type="submission" date="2020-07" db="EMBL/GenBank/DDBJ databases">
        <title>Definition of the novel symbiovar canariense within Mesorhizobium novociceri, a new species of genus Mesorhizobium nodulating Cicer canariense in the Caldera de Taburiente National Park (La Palma, Canary Islands).</title>
        <authorList>
            <person name="Leon-Barrios M."/>
            <person name="Perez-Yepez J."/>
            <person name="Flores-Felix J.D."/>
            <person name="Ramirez-Baena M.H."/>
            <person name="Pulido-Suarez L."/>
            <person name="Igual J.M."/>
            <person name="Velazquez E."/>
            <person name="Peix A."/>
        </authorList>
    </citation>
    <scope>NUCLEOTIDE SEQUENCE [LARGE SCALE GENOMIC DNA]</scope>
    <source>
        <strain evidence="1 2">CCANP35</strain>
    </source>
</reference>
<gene>
    <name evidence="1" type="ORF">H0241_32045</name>
</gene>
<evidence type="ECO:0000313" key="1">
    <source>
        <dbReference type="EMBL" id="MBA1144829.1"/>
    </source>
</evidence>
<comment type="caution">
    <text evidence="1">The sequence shown here is derived from an EMBL/GenBank/DDBJ whole genome shotgun (WGS) entry which is preliminary data.</text>
</comment>